<dbReference type="AlphaFoldDB" id="B8GPW0"/>
<dbReference type="Proteomes" id="UP000002383">
    <property type="component" value="Chromosome"/>
</dbReference>
<protein>
    <submittedName>
        <fullName evidence="1">Uncharacterized protein</fullName>
    </submittedName>
</protein>
<keyword evidence="2" id="KW-1185">Reference proteome</keyword>
<evidence type="ECO:0000313" key="1">
    <source>
        <dbReference type="EMBL" id="ACL74107.1"/>
    </source>
</evidence>
<dbReference type="EMBL" id="CP001339">
    <property type="protein sequence ID" value="ACL74107.1"/>
    <property type="molecule type" value="Genomic_DNA"/>
</dbReference>
<dbReference type="STRING" id="396588.Tgr7_3038"/>
<reference evidence="1 2" key="1">
    <citation type="journal article" date="2011" name="Stand. Genomic Sci.">
        <title>Complete genome sequence of 'Thioalkalivibrio sulfidophilus' HL-EbGr7.</title>
        <authorList>
            <person name="Muyzer G."/>
            <person name="Sorokin D.Y."/>
            <person name="Mavromatis K."/>
            <person name="Lapidus A."/>
            <person name="Clum A."/>
            <person name="Ivanova N."/>
            <person name="Pati A."/>
            <person name="d'Haeseleer P."/>
            <person name="Woyke T."/>
            <person name="Kyrpides N.C."/>
        </authorList>
    </citation>
    <scope>NUCLEOTIDE SEQUENCE [LARGE SCALE GENOMIC DNA]</scope>
    <source>
        <strain evidence="1 2">HL-EbGR7</strain>
    </source>
</reference>
<name>B8GPW0_THISH</name>
<dbReference type="RefSeq" id="WP_012639569.1">
    <property type="nucleotide sequence ID" value="NC_011901.1"/>
</dbReference>
<sequence length="570" mass="58290">MTSGRTLSGNYPGHPKATGMSWLTPATLLVASLALAGCGGGGGSSNPADPVISTTAIDGAVSKGPVVGAQVLLYLAGADGGHTGEPVAGPFTTIADGTWDDEIPEELPRPLVVIATGGSYTDEATGDTVELGSRSLRSYLPADADTVAVTPLTELLVRVTQEQIADSPDTTIENALDAAKNTLNQALAINFDPLTTKPLDINNAGDGDRDQRAYTAILAGLSVLANNLAPTADPFEVVQALIDDMSDGTLDGQKAGEPVPVGDSEDTLPTTTTTDLLIAINTAIDEADDSSAFDDVAVSEDGEGNLVISPRYTLGGTVSGLLGSGLVLQEGALELPIESSGSFTFSGFFDAETSYSVTVLTQPTSPMQTCSVTNGSGEVSEDVTNIVVSCETDTFTVGGTVSGLDAEESLILQNNGTDSLPVTSNGGFVFDTPVQDQAPYNVTILTLPESGQICGVINGIGNINAAAVDDVVVSCDLITVSMDVINGSFSSQGSQVVDGTLVLLIQPEPGYALVEGSVEVVGEGCSGELDGNLYTVTLGSEACTVTAEFEEAPLDGATWGNFNWGEANWQ</sequence>
<dbReference type="KEGG" id="tgr:Tgr7_3038"/>
<evidence type="ECO:0000313" key="2">
    <source>
        <dbReference type="Proteomes" id="UP000002383"/>
    </source>
</evidence>
<proteinExistence type="predicted"/>
<accession>B8GPW0</accession>
<dbReference type="eggNOG" id="COG2706">
    <property type="taxonomic scope" value="Bacteria"/>
</dbReference>
<organism evidence="1 2">
    <name type="scientific">Thioalkalivibrio sulfidiphilus (strain HL-EbGR7)</name>
    <dbReference type="NCBI Taxonomy" id="396588"/>
    <lineage>
        <taxon>Bacteria</taxon>
        <taxon>Pseudomonadati</taxon>
        <taxon>Pseudomonadota</taxon>
        <taxon>Gammaproteobacteria</taxon>
        <taxon>Chromatiales</taxon>
        <taxon>Ectothiorhodospiraceae</taxon>
        <taxon>Thioalkalivibrio</taxon>
    </lineage>
</organism>
<dbReference type="HOGENOM" id="CLU_478110_0_0_6"/>
<gene>
    <name evidence="1" type="ordered locus">Tgr7_3038</name>
</gene>
<dbReference type="OrthoDB" id="6109816at2"/>